<protein>
    <recommendedName>
        <fullName evidence="3">Phage morphogenesis protein</fullName>
    </recommendedName>
</protein>
<gene>
    <name evidence="1" type="ORF">GCM10023210_31180</name>
</gene>
<evidence type="ECO:0008006" key="3">
    <source>
        <dbReference type="Google" id="ProtNLM"/>
    </source>
</evidence>
<accession>A0ABP9MIA3</accession>
<proteinExistence type="predicted"/>
<dbReference type="EMBL" id="BAABHX010000005">
    <property type="protein sequence ID" value="GAA5096853.1"/>
    <property type="molecule type" value="Genomic_DNA"/>
</dbReference>
<comment type="caution">
    <text evidence="1">The sequence shown here is derived from an EMBL/GenBank/DDBJ whole genome shotgun (WGS) entry which is preliminary data.</text>
</comment>
<sequence length="163" mass="18983">MADLGDFQRMLNQASQFIPDKLPIIIEVEGLNFIKMNFRKQGYTDTSLEKWVDRKKKDSEGRDITRYRTDRVGSRGSLNKYGREIQGRAILVGHRTGGNKLINSFRARRSRQRVVFYTYKGYANDHNEGNGNLPQRKFFGKSAYLDNKIEQKVTKELDKLMRG</sequence>
<dbReference type="RefSeq" id="WP_345206048.1">
    <property type="nucleotide sequence ID" value="NZ_BAABHX010000005.1"/>
</dbReference>
<reference evidence="2" key="1">
    <citation type="journal article" date="2019" name="Int. J. Syst. Evol. Microbiol.">
        <title>The Global Catalogue of Microorganisms (GCM) 10K type strain sequencing project: providing services to taxonomists for standard genome sequencing and annotation.</title>
        <authorList>
            <consortium name="The Broad Institute Genomics Platform"/>
            <consortium name="The Broad Institute Genome Sequencing Center for Infectious Disease"/>
            <person name="Wu L."/>
            <person name="Ma J."/>
        </authorList>
    </citation>
    <scope>NUCLEOTIDE SEQUENCE [LARGE SCALE GENOMIC DNA]</scope>
    <source>
        <strain evidence="2">JCM 18019</strain>
    </source>
</reference>
<name>A0ABP9MIA3_9FLAO</name>
<dbReference type="Proteomes" id="UP001500353">
    <property type="component" value="Unassembled WGS sequence"/>
</dbReference>
<organism evidence="1 2">
    <name type="scientific">Chryseobacterium ginsengisoli</name>
    <dbReference type="NCBI Taxonomy" id="363853"/>
    <lineage>
        <taxon>Bacteria</taxon>
        <taxon>Pseudomonadati</taxon>
        <taxon>Bacteroidota</taxon>
        <taxon>Flavobacteriia</taxon>
        <taxon>Flavobacteriales</taxon>
        <taxon>Weeksellaceae</taxon>
        <taxon>Chryseobacterium group</taxon>
        <taxon>Chryseobacterium</taxon>
    </lineage>
</organism>
<keyword evidence="2" id="KW-1185">Reference proteome</keyword>
<evidence type="ECO:0000313" key="2">
    <source>
        <dbReference type="Proteomes" id="UP001500353"/>
    </source>
</evidence>
<evidence type="ECO:0000313" key="1">
    <source>
        <dbReference type="EMBL" id="GAA5096853.1"/>
    </source>
</evidence>